<sequence length="959" mass="106335">MDQGQPAGRARLRWRLQRLLQLPRQQPGARGDPLRLPLPRDQRRHGHGDRQRRRPSSPTTRSTPTCASGSRTSSSTVGRTPPSGCSRSRRSTAVRGAKEEEATQEWRELPLRERITHSPVKGIDTWVVEDTEALRLEIDAAGGQPLEVIEGPLMDGMGVVGDLFGEGKMFLPRVVKSARVMKKAVAHLIPYIEAAKKPGDASRSKGLIIMATVKGDVHDIGKNIVGVVLQCNNYDVIDPGVMVPTQKILETAREHDADVIGLSGLITPSLDEMVGVASEMQRRGFDIPLLIGGATTSRAHTAVKVDQQYDGPVIWVKDASRSVPVVSQLLSATGKAPLLETTAADYEALRTRHAAKNNDRPKLTYEDAKAARTPIDWGAEHPHLTGVTPMREVFEDYDSAELREYFDWQPFFNAWELKGSFPDILNNPATGEVARKLYDEAREMLDQIIEHKWLTAKGVIGLFPANAVGDDIEIYTDESRAEVAHTLHMLRQQGKHRAGIPNRSLADFIAPKDTGVKDWIGAFAVTGGIGASDKIAEFKADNDDYNAILLEALADRFAEAFAERLHERVRTEFWGYAPDESLDNKELIKEAYDGIRPAPGYPACPDHTEKKTLWSLLDVDEIGIELTEGMAMWPGAAVSGWYLGHPDSQYFVVGRLDKDQGRGLRGAQGLDDAGGRALARAQPRLRHRVRAALSPSRAADFKQCPLKFRFRTIDGLEEAPSPAAARGTLVHAVLEEIFELPAVERTPEAARALVPGRWAAMVADRPELAEMLADEASLSEESWFAAAEKLVDRWFTLEDPSRLEPSHREVKVETEVDGLVLRGIIDRLDIAPTGEVRVVDYKTGRTPAAGFEGKALFQMKFYGLVIWRRTGRIPDLLQLVYLKDGTVIRYVPDEADLLSLERNVRAVWTAIEQAVAARDFRPNPTKLCGWCDFKPLCPAFGGTPRRCRRRSRSPPPRPR</sequence>
<evidence type="ECO:0000313" key="2">
    <source>
        <dbReference type="Proteomes" id="UP001059663"/>
    </source>
</evidence>
<name>A0AC61U8D2_9MICO</name>
<reference evidence="1" key="1">
    <citation type="submission" date="2021-11" db="EMBL/GenBank/DDBJ databases">
        <title>Study of the species diversity of bacterial strains isolated from a unique natural object - Shulgan-Tash cave (Bashkiria).</title>
        <authorList>
            <person name="Sazanova A.L."/>
            <person name="Chirak E.R."/>
            <person name="Safronova V.I."/>
        </authorList>
    </citation>
    <scope>NUCLEOTIDE SEQUENCE</scope>
    <source>
        <strain evidence="1">P1</strain>
    </source>
</reference>
<gene>
    <name evidence="1" type="ORF">LP422_10190</name>
</gene>
<organism evidence="1 2">
    <name type="scientific">Janibacter limosus</name>
    <dbReference type="NCBI Taxonomy" id="53458"/>
    <lineage>
        <taxon>Bacteria</taxon>
        <taxon>Bacillati</taxon>
        <taxon>Actinomycetota</taxon>
        <taxon>Actinomycetes</taxon>
        <taxon>Micrococcales</taxon>
        <taxon>Intrasporangiaceae</taxon>
        <taxon>Janibacter</taxon>
    </lineage>
</organism>
<dbReference type="EMBL" id="CP087977">
    <property type="protein sequence ID" value="UUZ46310.1"/>
    <property type="molecule type" value="Genomic_DNA"/>
</dbReference>
<accession>A0AC61U8D2</accession>
<dbReference type="Proteomes" id="UP001059663">
    <property type="component" value="Chromosome"/>
</dbReference>
<protein>
    <submittedName>
        <fullName evidence="1">PD-(D/E)XK nuclease family protein</fullName>
    </submittedName>
</protein>
<proteinExistence type="predicted"/>
<evidence type="ECO:0000313" key="1">
    <source>
        <dbReference type="EMBL" id="UUZ46310.1"/>
    </source>
</evidence>